<evidence type="ECO:0000256" key="4">
    <source>
        <dbReference type="ARBA" id="ARBA00022989"/>
    </source>
</evidence>
<dbReference type="EMBL" id="MFSR01000075">
    <property type="protein sequence ID" value="OGI38413.1"/>
    <property type="molecule type" value="Genomic_DNA"/>
</dbReference>
<protein>
    <recommendedName>
        <fullName evidence="9">Phosphate-starvation-inducible E-like protein</fullName>
    </recommendedName>
</protein>
<dbReference type="AlphaFoldDB" id="A0A1F6SZV5"/>
<comment type="caution">
    <text evidence="7">The sequence shown here is derived from an EMBL/GenBank/DDBJ whole genome shotgun (WGS) entry which is preliminary data.</text>
</comment>
<evidence type="ECO:0000313" key="7">
    <source>
        <dbReference type="EMBL" id="OGI38413.1"/>
    </source>
</evidence>
<dbReference type="InterPro" id="IPR020948">
    <property type="entry name" value="P_starv_induced_PsiE-like"/>
</dbReference>
<evidence type="ECO:0000256" key="6">
    <source>
        <dbReference type="SAM" id="Phobius"/>
    </source>
</evidence>
<feature type="transmembrane region" description="Helical" evidence="6">
    <location>
        <begin position="62"/>
        <end position="81"/>
    </location>
</feature>
<proteinExistence type="predicted"/>
<dbReference type="Proteomes" id="UP000179334">
    <property type="component" value="Unassembled WGS sequence"/>
</dbReference>
<feature type="transmembrane region" description="Helical" evidence="6">
    <location>
        <begin position="131"/>
        <end position="154"/>
    </location>
</feature>
<accession>A0A1F6SZV5</accession>
<organism evidence="7 8">
    <name type="scientific">Candidatus Muproteobacteria bacterium RBG_16_64_10</name>
    <dbReference type="NCBI Taxonomy" id="1817757"/>
    <lineage>
        <taxon>Bacteria</taxon>
        <taxon>Pseudomonadati</taxon>
        <taxon>Pseudomonadota</taxon>
        <taxon>Candidatus Muproteobacteria</taxon>
    </lineage>
</organism>
<evidence type="ECO:0000256" key="1">
    <source>
        <dbReference type="ARBA" id="ARBA00004651"/>
    </source>
</evidence>
<dbReference type="GO" id="GO:0005886">
    <property type="term" value="C:plasma membrane"/>
    <property type="evidence" value="ECO:0007669"/>
    <property type="project" value="UniProtKB-SubCell"/>
</dbReference>
<evidence type="ECO:0000313" key="8">
    <source>
        <dbReference type="Proteomes" id="UP000179334"/>
    </source>
</evidence>
<keyword evidence="4 6" id="KW-1133">Transmembrane helix</keyword>
<keyword evidence="3 6" id="KW-0812">Transmembrane</keyword>
<sequence length="187" mass="20499">MTNILRMSNLAEKIRREETMFASAAVPDAALLPSSLESMDEPSPSKAAPDAWTFFADSVYPALVRILTGLLIVALCLWMATGIVNVVWDLRQSLSGGWAGVAERAVIDTLIMLALLEVIRTLQSYLKLGRVRVTFILDTALVVLIGELMGLWFREYAPEKVLLGLGVIVTLTALRIVTAKFSPELSH</sequence>
<evidence type="ECO:0008006" key="9">
    <source>
        <dbReference type="Google" id="ProtNLM"/>
    </source>
</evidence>
<name>A0A1F6SZV5_9PROT</name>
<comment type="subcellular location">
    <subcellularLocation>
        <location evidence="1">Cell membrane</location>
        <topology evidence="1">Multi-pass membrane protein</topology>
    </subcellularLocation>
</comment>
<evidence type="ECO:0000256" key="3">
    <source>
        <dbReference type="ARBA" id="ARBA00022692"/>
    </source>
</evidence>
<evidence type="ECO:0000256" key="2">
    <source>
        <dbReference type="ARBA" id="ARBA00022475"/>
    </source>
</evidence>
<gene>
    <name evidence="7" type="ORF">A2V91_01965</name>
</gene>
<keyword evidence="2" id="KW-1003">Cell membrane</keyword>
<evidence type="ECO:0000256" key="5">
    <source>
        <dbReference type="ARBA" id="ARBA00023136"/>
    </source>
</evidence>
<reference evidence="7 8" key="1">
    <citation type="journal article" date="2016" name="Nat. Commun.">
        <title>Thousands of microbial genomes shed light on interconnected biogeochemical processes in an aquifer system.</title>
        <authorList>
            <person name="Anantharaman K."/>
            <person name="Brown C.T."/>
            <person name="Hug L.A."/>
            <person name="Sharon I."/>
            <person name="Castelle C.J."/>
            <person name="Probst A.J."/>
            <person name="Thomas B.C."/>
            <person name="Singh A."/>
            <person name="Wilkins M.J."/>
            <person name="Karaoz U."/>
            <person name="Brodie E.L."/>
            <person name="Williams K.H."/>
            <person name="Hubbard S.S."/>
            <person name="Banfield J.F."/>
        </authorList>
    </citation>
    <scope>NUCLEOTIDE SEQUENCE [LARGE SCALE GENOMIC DNA]</scope>
</reference>
<dbReference type="Pfam" id="PF06146">
    <property type="entry name" value="PsiE"/>
    <property type="match status" value="1"/>
</dbReference>
<keyword evidence="5 6" id="KW-0472">Membrane</keyword>
<feature type="transmembrane region" description="Helical" evidence="6">
    <location>
        <begin position="160"/>
        <end position="178"/>
    </location>
</feature>